<organism evidence="2 3">
    <name type="scientific">Bizionia echini</name>
    <dbReference type="NCBI Taxonomy" id="649333"/>
    <lineage>
        <taxon>Bacteria</taxon>
        <taxon>Pseudomonadati</taxon>
        <taxon>Bacteroidota</taxon>
        <taxon>Flavobacteriia</taxon>
        <taxon>Flavobacteriales</taxon>
        <taxon>Flavobacteriaceae</taxon>
        <taxon>Bizionia</taxon>
    </lineage>
</organism>
<feature type="transmembrane region" description="Helical" evidence="1">
    <location>
        <begin position="46"/>
        <end position="67"/>
    </location>
</feature>
<dbReference type="InterPro" id="IPR017259">
    <property type="entry name" value="UCP037672"/>
</dbReference>
<feature type="transmembrane region" description="Helical" evidence="1">
    <location>
        <begin position="6"/>
        <end position="25"/>
    </location>
</feature>
<accession>A0A1I5BES1</accession>
<keyword evidence="3" id="KW-1185">Reference proteome</keyword>
<dbReference type="Proteomes" id="UP000198705">
    <property type="component" value="Unassembled WGS sequence"/>
</dbReference>
<dbReference type="Pfam" id="PF12650">
    <property type="entry name" value="DUF3784"/>
    <property type="match status" value="1"/>
</dbReference>
<dbReference type="AlphaFoldDB" id="A0A1I5BES1"/>
<sequence>MILTAAIFILCAILVYNFKFYDLIAGFNTMSDDEKATYNIEKIARLFAIVMYSMAAIILIGYALSKWLDNEQIGAYGILIATLLGVPFLLIKANSKAYKKDSEND</sequence>
<keyword evidence="1" id="KW-1133">Transmembrane helix</keyword>
<evidence type="ECO:0000256" key="1">
    <source>
        <dbReference type="SAM" id="Phobius"/>
    </source>
</evidence>
<dbReference type="EMBL" id="FOVN01000003">
    <property type="protein sequence ID" value="SFN73011.1"/>
    <property type="molecule type" value="Genomic_DNA"/>
</dbReference>
<name>A0A1I5BES1_9FLAO</name>
<dbReference type="RefSeq" id="WP_092207754.1">
    <property type="nucleotide sequence ID" value="NZ_FOVN01000003.1"/>
</dbReference>
<keyword evidence="1" id="KW-0472">Membrane</keyword>
<evidence type="ECO:0008006" key="4">
    <source>
        <dbReference type="Google" id="ProtNLM"/>
    </source>
</evidence>
<evidence type="ECO:0000313" key="2">
    <source>
        <dbReference type="EMBL" id="SFN73011.1"/>
    </source>
</evidence>
<reference evidence="3" key="1">
    <citation type="submission" date="2016-10" db="EMBL/GenBank/DDBJ databases">
        <authorList>
            <person name="Varghese N."/>
            <person name="Submissions S."/>
        </authorList>
    </citation>
    <scope>NUCLEOTIDE SEQUENCE [LARGE SCALE GENOMIC DNA]</scope>
    <source>
        <strain evidence="3">DSM 23925</strain>
    </source>
</reference>
<evidence type="ECO:0000313" key="3">
    <source>
        <dbReference type="Proteomes" id="UP000198705"/>
    </source>
</evidence>
<dbReference type="OrthoDB" id="836288at2"/>
<gene>
    <name evidence="2" type="ORF">SAMN04487989_10367</name>
</gene>
<keyword evidence="1" id="KW-0812">Transmembrane</keyword>
<feature type="transmembrane region" description="Helical" evidence="1">
    <location>
        <begin position="73"/>
        <end position="91"/>
    </location>
</feature>
<proteinExistence type="predicted"/>
<dbReference type="STRING" id="649333.SAMN04487989_10367"/>
<protein>
    <recommendedName>
        <fullName evidence="4">DUF3784 domain-containing protein</fullName>
    </recommendedName>
</protein>